<dbReference type="Pfam" id="PF04525">
    <property type="entry name" value="LOR"/>
    <property type="match status" value="1"/>
</dbReference>
<dbReference type="AlphaFoldDB" id="A0A368VH03"/>
<dbReference type="RefSeq" id="WP_114384171.1">
    <property type="nucleotide sequence ID" value="NZ_QPJD01000031.1"/>
</dbReference>
<gene>
    <name evidence="1" type="ORF">DFP97_1316</name>
</gene>
<dbReference type="OrthoDB" id="2692055at2"/>
<organism evidence="1 2">
    <name type="scientific">Paenibacillus prosopidis</name>
    <dbReference type="NCBI Taxonomy" id="630520"/>
    <lineage>
        <taxon>Bacteria</taxon>
        <taxon>Bacillati</taxon>
        <taxon>Bacillota</taxon>
        <taxon>Bacilli</taxon>
        <taxon>Bacillales</taxon>
        <taxon>Paenibacillaceae</taxon>
        <taxon>Paenibacillus</taxon>
    </lineage>
</organism>
<dbReference type="EMBL" id="QPJD01000031">
    <property type="protein sequence ID" value="RCW40598.1"/>
    <property type="molecule type" value="Genomic_DNA"/>
</dbReference>
<proteinExistence type="predicted"/>
<reference evidence="1 2" key="1">
    <citation type="submission" date="2018-07" db="EMBL/GenBank/DDBJ databases">
        <title>Genomic Encyclopedia of Type Strains, Phase III (KMG-III): the genomes of soil and plant-associated and newly described type strains.</title>
        <authorList>
            <person name="Whitman W."/>
        </authorList>
    </citation>
    <scope>NUCLEOTIDE SEQUENCE [LARGE SCALE GENOMIC DNA]</scope>
    <source>
        <strain evidence="1 2">CECT 7506</strain>
    </source>
</reference>
<keyword evidence="2" id="KW-1185">Reference proteome</keyword>
<comment type="caution">
    <text evidence="1">The sequence shown here is derived from an EMBL/GenBank/DDBJ whole genome shotgun (WGS) entry which is preliminary data.</text>
</comment>
<protein>
    <submittedName>
        <fullName evidence="1">Uncharacterized protein</fullName>
    </submittedName>
</protein>
<dbReference type="Proteomes" id="UP000252415">
    <property type="component" value="Unassembled WGS sequence"/>
</dbReference>
<evidence type="ECO:0000313" key="1">
    <source>
        <dbReference type="EMBL" id="RCW40598.1"/>
    </source>
</evidence>
<dbReference type="InterPro" id="IPR007612">
    <property type="entry name" value="LOR"/>
</dbReference>
<evidence type="ECO:0000313" key="2">
    <source>
        <dbReference type="Proteomes" id="UP000252415"/>
    </source>
</evidence>
<name>A0A368VH03_9BACL</name>
<sequence length="165" mass="18049">MKLYFKDNFFSSGTSTIMNGAADTVGTIDLKSAFGSSLDVYDHTGTRVCGGAFPFFSNKWEITGPDERLFGVLQVRMSFLSKRFEYDAGDRGLFEITSPAFSQEYDIQDGSGQTVASFAKTSSWLQSGAFCLNNGSCKLDSYELVALVMGVHTIQKRQHANNAAT</sequence>
<accession>A0A368VH03</accession>